<accession>A0A917PPP3</accession>
<comment type="caution">
    <text evidence="2">The sequence shown here is derived from an EMBL/GenBank/DDBJ whole genome shotgun (WGS) entry which is preliminary data.</text>
</comment>
<sequence length="99" mass="10494">MTGERKNIPFTPAPQTGETAGLPAWLFPAGFWVAVVALGAAVLFPALAVWAVGWVMLVPVLAAVWVAVAAWRRDRRLSVAALVALLGLAVVFFVKNLLA</sequence>
<keyword evidence="3" id="KW-1185">Reference proteome</keyword>
<evidence type="ECO:0000313" key="2">
    <source>
        <dbReference type="EMBL" id="GGJ86213.1"/>
    </source>
</evidence>
<protein>
    <submittedName>
        <fullName evidence="2">Uncharacterized protein</fullName>
    </submittedName>
</protein>
<feature type="transmembrane region" description="Helical" evidence="1">
    <location>
        <begin position="77"/>
        <end position="98"/>
    </location>
</feature>
<keyword evidence="1" id="KW-0472">Membrane</keyword>
<dbReference type="Proteomes" id="UP000635726">
    <property type="component" value="Unassembled WGS sequence"/>
</dbReference>
<keyword evidence="1" id="KW-0812">Transmembrane</keyword>
<reference evidence="2" key="2">
    <citation type="submission" date="2020-09" db="EMBL/GenBank/DDBJ databases">
        <authorList>
            <person name="Sun Q."/>
            <person name="Ohkuma M."/>
        </authorList>
    </citation>
    <scope>NUCLEOTIDE SEQUENCE</scope>
    <source>
        <strain evidence="2">JCM 14371</strain>
    </source>
</reference>
<reference evidence="2" key="1">
    <citation type="journal article" date="2014" name="Int. J. Syst. Evol. Microbiol.">
        <title>Complete genome sequence of Corynebacterium casei LMG S-19264T (=DSM 44701T), isolated from a smear-ripened cheese.</title>
        <authorList>
            <consortium name="US DOE Joint Genome Institute (JGI-PGF)"/>
            <person name="Walter F."/>
            <person name="Albersmeier A."/>
            <person name="Kalinowski J."/>
            <person name="Ruckert C."/>
        </authorList>
    </citation>
    <scope>NUCLEOTIDE SEQUENCE</scope>
    <source>
        <strain evidence="2">JCM 14371</strain>
    </source>
</reference>
<proteinExistence type="predicted"/>
<name>A0A917PPP3_9DEIO</name>
<evidence type="ECO:0000313" key="3">
    <source>
        <dbReference type="Proteomes" id="UP000635726"/>
    </source>
</evidence>
<gene>
    <name evidence="2" type="ORF">GCM10008939_32640</name>
</gene>
<dbReference type="RefSeq" id="WP_188964369.1">
    <property type="nucleotide sequence ID" value="NZ_BMOE01000015.1"/>
</dbReference>
<keyword evidence="1" id="KW-1133">Transmembrane helix</keyword>
<feature type="transmembrane region" description="Helical" evidence="1">
    <location>
        <begin position="24"/>
        <end position="44"/>
    </location>
</feature>
<dbReference type="AlphaFoldDB" id="A0A917PPP3"/>
<evidence type="ECO:0000256" key="1">
    <source>
        <dbReference type="SAM" id="Phobius"/>
    </source>
</evidence>
<organism evidence="2 3">
    <name type="scientific">Deinococcus aquiradiocola</name>
    <dbReference type="NCBI Taxonomy" id="393059"/>
    <lineage>
        <taxon>Bacteria</taxon>
        <taxon>Thermotogati</taxon>
        <taxon>Deinococcota</taxon>
        <taxon>Deinococci</taxon>
        <taxon>Deinococcales</taxon>
        <taxon>Deinococcaceae</taxon>
        <taxon>Deinococcus</taxon>
    </lineage>
</organism>
<dbReference type="EMBL" id="BMOE01000015">
    <property type="protein sequence ID" value="GGJ86213.1"/>
    <property type="molecule type" value="Genomic_DNA"/>
</dbReference>
<feature type="transmembrane region" description="Helical" evidence="1">
    <location>
        <begin position="51"/>
        <end position="71"/>
    </location>
</feature>